<evidence type="ECO:0000256" key="1">
    <source>
        <dbReference type="ARBA" id="ARBA00022801"/>
    </source>
</evidence>
<dbReference type="PANTHER" id="PTHR30337:SF7">
    <property type="entry name" value="PHOSPHOESTERASE"/>
    <property type="match status" value="1"/>
</dbReference>
<dbReference type="PIRSF" id="PIRSF033091">
    <property type="entry name" value="Pesterase_YhaO"/>
    <property type="match status" value="1"/>
</dbReference>
<accession>A0A2N0DEN3</accession>
<evidence type="ECO:0000313" key="4">
    <source>
        <dbReference type="Proteomes" id="UP000232164"/>
    </source>
</evidence>
<keyword evidence="1" id="KW-0378">Hydrolase</keyword>
<proteinExistence type="predicted"/>
<keyword evidence="3" id="KW-0540">Nuclease</keyword>
<name>A0A2N0DEN3_RHISU</name>
<dbReference type="EMBL" id="PIQN01000003">
    <property type="protein sequence ID" value="PKA44569.1"/>
    <property type="molecule type" value="Genomic_DNA"/>
</dbReference>
<evidence type="ECO:0000259" key="2">
    <source>
        <dbReference type="Pfam" id="PF00149"/>
    </source>
</evidence>
<dbReference type="SUPFAM" id="SSF56300">
    <property type="entry name" value="Metallo-dependent phosphatases"/>
    <property type="match status" value="1"/>
</dbReference>
<dbReference type="PANTHER" id="PTHR30337">
    <property type="entry name" value="COMPONENT OF ATP-DEPENDENT DSDNA EXONUCLEASE"/>
    <property type="match status" value="1"/>
</dbReference>
<dbReference type="CDD" id="cd00840">
    <property type="entry name" value="MPP_Mre11_N"/>
    <property type="match status" value="1"/>
</dbReference>
<protein>
    <submittedName>
        <fullName evidence="3">DNA repair exonuclease</fullName>
    </submittedName>
</protein>
<dbReference type="InterPro" id="IPR050535">
    <property type="entry name" value="DNA_Repair-Maintenance_Comp"/>
</dbReference>
<keyword evidence="3" id="KW-0269">Exonuclease</keyword>
<dbReference type="AlphaFoldDB" id="A0A2N0DEN3"/>
<dbReference type="Proteomes" id="UP000232164">
    <property type="component" value="Unassembled WGS sequence"/>
</dbReference>
<dbReference type="InterPro" id="IPR029052">
    <property type="entry name" value="Metallo-depent_PP-like"/>
</dbReference>
<dbReference type="STRING" id="1041146.GCA_000427985_01973"/>
<comment type="caution">
    <text evidence="3">The sequence shown here is derived from an EMBL/GenBank/DDBJ whole genome shotgun (WGS) entry which is preliminary data.</text>
</comment>
<dbReference type="RefSeq" id="WP_100770370.1">
    <property type="nucleotide sequence ID" value="NZ_PIQN01000003.1"/>
</dbReference>
<dbReference type="InterPro" id="IPR014576">
    <property type="entry name" value="Pesterase_YhaO"/>
</dbReference>
<feature type="domain" description="Calcineurin-like phosphoesterase" evidence="2">
    <location>
        <begin position="4"/>
        <end position="201"/>
    </location>
</feature>
<reference evidence="3 4" key="2">
    <citation type="submission" date="2017-12" db="EMBL/GenBank/DDBJ databases">
        <title>Genome sequence of Rhizobium sullae HCNT1 isolated from Sulla coronaria nodules and featuring peculiar denitrification phenotypes.</title>
        <authorList>
            <person name="De Diego-Diaz B."/>
            <person name="Treu L."/>
            <person name="Campanaro S."/>
            <person name="Da Silva Duarte V."/>
            <person name="Basaglia M."/>
            <person name="Favaro L."/>
            <person name="Casella S."/>
            <person name="Squartini A."/>
        </authorList>
    </citation>
    <scope>NUCLEOTIDE SEQUENCE [LARGE SCALE GENOMIC DNA]</scope>
    <source>
        <strain evidence="3 4">HCNT1</strain>
    </source>
</reference>
<dbReference type="InterPro" id="IPR004843">
    <property type="entry name" value="Calcineurin-like_PHP"/>
</dbReference>
<reference evidence="3 4" key="1">
    <citation type="submission" date="2017-11" db="EMBL/GenBank/DDBJ databases">
        <authorList>
            <person name="Han C.G."/>
        </authorList>
    </citation>
    <scope>NUCLEOTIDE SEQUENCE [LARGE SCALE GENOMIC DNA]</scope>
    <source>
        <strain evidence="3 4">HCNT1</strain>
    </source>
</reference>
<gene>
    <name evidence="3" type="ORF">CWR43_01490</name>
</gene>
<sequence>MAYRFLHTADIHLDSPLRTLALRNPELSEFIGLATRRAFVRVIDLCLEEQVDALILAGDLYDRDQTSMKTARFLAEQLQRLHTAGIRTFIIRGNHDALSKITAELIMPDSVKVFGAASEVVSIDRAPGGFPVAIHGLSFAKPHAPESLLKHYSLPVPDAVNIGVMHTSLGGSEKHDLYAPCSVADLQQSGFRYWALGHIHKRSIIEHPSSTIVMPGMPQGRDINEDGRKSVSLVTVRDDRSILIEERQTSVAQFDRLVVDVSRADDWKDLIGGIASKLEELRSNTASDHLVARIQITGRSKLAWRIRRDLDLLRTEMETRGSIIGKTWIDKVQSTCSAPEQAGVQSGALEELATIMDGEISGSPAYRNELRNVADELRGQLPAELRDTFGADEEAFESILSSFTREGSANVLARLRGGEGE</sequence>
<dbReference type="InterPro" id="IPR041796">
    <property type="entry name" value="Mre11_N"/>
</dbReference>
<evidence type="ECO:0000313" key="3">
    <source>
        <dbReference type="EMBL" id="PKA44569.1"/>
    </source>
</evidence>
<dbReference type="Pfam" id="PF00149">
    <property type="entry name" value="Metallophos"/>
    <property type="match status" value="1"/>
</dbReference>
<dbReference type="GO" id="GO:0004527">
    <property type="term" value="F:exonuclease activity"/>
    <property type="evidence" value="ECO:0007669"/>
    <property type="project" value="UniProtKB-KW"/>
</dbReference>
<organism evidence="3 4">
    <name type="scientific">Rhizobium sullae</name>
    <name type="common">Rhizobium hedysari</name>
    <dbReference type="NCBI Taxonomy" id="50338"/>
    <lineage>
        <taxon>Bacteria</taxon>
        <taxon>Pseudomonadati</taxon>
        <taxon>Pseudomonadota</taxon>
        <taxon>Alphaproteobacteria</taxon>
        <taxon>Hyphomicrobiales</taxon>
        <taxon>Rhizobiaceae</taxon>
        <taxon>Rhizobium/Agrobacterium group</taxon>
        <taxon>Rhizobium</taxon>
    </lineage>
</organism>
<dbReference type="Gene3D" id="3.60.21.10">
    <property type="match status" value="1"/>
</dbReference>